<feature type="transmembrane region" description="Helical" evidence="1">
    <location>
        <begin position="55"/>
        <end position="73"/>
    </location>
</feature>
<organism evidence="2 3">
    <name type="scientific">Globodera pallida</name>
    <name type="common">Potato cyst nematode worm</name>
    <name type="synonym">Heterodera pallida</name>
    <dbReference type="NCBI Taxonomy" id="36090"/>
    <lineage>
        <taxon>Eukaryota</taxon>
        <taxon>Metazoa</taxon>
        <taxon>Ecdysozoa</taxon>
        <taxon>Nematoda</taxon>
        <taxon>Chromadorea</taxon>
        <taxon>Rhabditida</taxon>
        <taxon>Tylenchina</taxon>
        <taxon>Tylenchomorpha</taxon>
        <taxon>Tylenchoidea</taxon>
        <taxon>Heteroderidae</taxon>
        <taxon>Heteroderinae</taxon>
        <taxon>Globodera</taxon>
    </lineage>
</organism>
<keyword evidence="1" id="KW-1133">Transmembrane helix</keyword>
<reference evidence="3" key="2">
    <citation type="submission" date="2016-06" db="UniProtKB">
        <authorList>
            <consortium name="WormBaseParasite"/>
        </authorList>
    </citation>
    <scope>IDENTIFICATION</scope>
</reference>
<dbReference type="AlphaFoldDB" id="A0A183BSA3"/>
<name>A0A183BSA3_GLOPA</name>
<dbReference type="WBParaSite" id="GPLIN_000348900">
    <property type="protein sequence ID" value="GPLIN_000348900"/>
    <property type="gene ID" value="GPLIN_000348900"/>
</dbReference>
<keyword evidence="2" id="KW-1185">Reference proteome</keyword>
<sequence>MFRGKKIWGLNKCPHNMPKIYVATERSNFDGFKPECPWDTYWVPRVERPKKPKKNAAIAASSATAAIVLALFVKSVLQQQQLM</sequence>
<dbReference type="Proteomes" id="UP000050741">
    <property type="component" value="Unassembled WGS sequence"/>
</dbReference>
<proteinExistence type="predicted"/>
<evidence type="ECO:0000256" key="1">
    <source>
        <dbReference type="SAM" id="Phobius"/>
    </source>
</evidence>
<protein>
    <submittedName>
        <fullName evidence="3">Uncharacterized protein</fullName>
    </submittedName>
</protein>
<evidence type="ECO:0000313" key="3">
    <source>
        <dbReference type="WBParaSite" id="GPLIN_000348900"/>
    </source>
</evidence>
<accession>A0A183BSA3</accession>
<evidence type="ECO:0000313" key="2">
    <source>
        <dbReference type="Proteomes" id="UP000050741"/>
    </source>
</evidence>
<reference evidence="2" key="1">
    <citation type="submission" date="2014-05" db="EMBL/GenBank/DDBJ databases">
        <title>The genome and life-stage specific transcriptomes of Globodera pallida elucidate key aspects of plant parasitism by a cyst nematode.</title>
        <authorList>
            <person name="Cotton J.A."/>
            <person name="Lilley C.J."/>
            <person name="Jones L.M."/>
            <person name="Kikuchi T."/>
            <person name="Reid A.J."/>
            <person name="Thorpe P."/>
            <person name="Tsai I.J."/>
            <person name="Beasley H."/>
            <person name="Blok V."/>
            <person name="Cock P.J.A."/>
            <person name="Van den Akker S.E."/>
            <person name="Holroyd N."/>
            <person name="Hunt M."/>
            <person name="Mantelin S."/>
            <person name="Naghra H."/>
            <person name="Pain A."/>
            <person name="Palomares-Rius J.E."/>
            <person name="Zarowiecki M."/>
            <person name="Berriman M."/>
            <person name="Jones J.T."/>
            <person name="Urwin P.E."/>
        </authorList>
    </citation>
    <scope>NUCLEOTIDE SEQUENCE [LARGE SCALE GENOMIC DNA]</scope>
    <source>
        <strain evidence="2">Lindley</strain>
    </source>
</reference>
<keyword evidence="1" id="KW-0812">Transmembrane</keyword>
<keyword evidence="1" id="KW-0472">Membrane</keyword>